<dbReference type="SUPFAM" id="SSF64182">
    <property type="entry name" value="DHH phosphoesterases"/>
    <property type="match status" value="1"/>
</dbReference>
<protein>
    <recommendedName>
        <fullName evidence="3">Acetyltransferase</fullName>
    </recommendedName>
</protein>
<organism evidence="1 2">
    <name type="scientific">Acidovorax facilis</name>
    <dbReference type="NCBI Taxonomy" id="12917"/>
    <lineage>
        <taxon>Bacteria</taxon>
        <taxon>Pseudomonadati</taxon>
        <taxon>Pseudomonadota</taxon>
        <taxon>Betaproteobacteria</taxon>
        <taxon>Burkholderiales</taxon>
        <taxon>Comamonadaceae</taxon>
        <taxon>Acidovorax</taxon>
    </lineage>
</organism>
<dbReference type="EMBL" id="JBHSAJ010000187">
    <property type="protein sequence ID" value="MFC3938834.1"/>
    <property type="molecule type" value="Genomic_DNA"/>
</dbReference>
<name>A0ABV8DK21_9BURK</name>
<evidence type="ECO:0008006" key="3">
    <source>
        <dbReference type="Google" id="ProtNLM"/>
    </source>
</evidence>
<accession>A0ABV8DK21</accession>
<gene>
    <name evidence="1" type="ORF">ACFOW3_29860</name>
</gene>
<evidence type="ECO:0000313" key="1">
    <source>
        <dbReference type="EMBL" id="MFC3938834.1"/>
    </source>
</evidence>
<proteinExistence type="predicted"/>
<reference evidence="2" key="1">
    <citation type="journal article" date="2019" name="Int. J. Syst. Evol. Microbiol.">
        <title>The Global Catalogue of Microorganisms (GCM) 10K type strain sequencing project: providing services to taxonomists for standard genome sequencing and annotation.</title>
        <authorList>
            <consortium name="The Broad Institute Genomics Platform"/>
            <consortium name="The Broad Institute Genome Sequencing Center for Infectious Disease"/>
            <person name="Wu L."/>
            <person name="Ma J."/>
        </authorList>
    </citation>
    <scope>NUCLEOTIDE SEQUENCE [LARGE SCALE GENOMIC DNA]</scope>
    <source>
        <strain evidence="2">CCUG 2113</strain>
    </source>
</reference>
<dbReference type="RefSeq" id="WP_238385569.1">
    <property type="nucleotide sequence ID" value="NZ_JAMXAX010000002.1"/>
</dbReference>
<evidence type="ECO:0000313" key="2">
    <source>
        <dbReference type="Proteomes" id="UP001595693"/>
    </source>
</evidence>
<keyword evidence="2" id="KW-1185">Reference proteome</keyword>
<dbReference type="InterPro" id="IPR038763">
    <property type="entry name" value="DHH_sf"/>
</dbReference>
<comment type="caution">
    <text evidence="1">The sequence shown here is derived from an EMBL/GenBank/DDBJ whole genome shotgun (WGS) entry which is preliminary data.</text>
</comment>
<dbReference type="Proteomes" id="UP001595693">
    <property type="component" value="Unassembled WGS sequence"/>
</dbReference>
<sequence>MSTDHAPVSAPAPAPTAHGVHAYDLFNGDADGLCALHQLRLVEPRDSFLISGVKRDIALFDQLPSGRPLQVTALDISWDRNAQGVCRVLNGGGNVTYFDHHSAKTLFRHPQLTAHIDTGLDVCTSILVDRHLGGVLRQWAIVAAYGDNLDAVADRMAREHGCTAATRGALAQLGYLLNYNAYGESREDLHFCPVQLYRSLHRFESPLDFMAKAYEFRRLQEGHASDQQAVQDLAPYTANDRATVYVLPDRAWARRLCGTLANQLVARNNGRSVAVLTPRSDGDFLVNLRIGSASASRADIFCSRYPAGGGRHGAGGIDRLPDQDMDRFINEFFAHLESDTP</sequence>